<accession>X1GL86</accession>
<evidence type="ECO:0000313" key="2">
    <source>
        <dbReference type="EMBL" id="GAH42384.1"/>
    </source>
</evidence>
<evidence type="ECO:0000256" key="1">
    <source>
        <dbReference type="SAM" id="MobiDB-lite"/>
    </source>
</evidence>
<sequence length="187" mass="21641">MQSDAKRQLGSQGEDIVKRWLLGQGYSILPASLIQTGGAPMLLERSYKAILPDNLTWKDRHQRWIEVKTKSNPTTHESWPNRKEHGLPLRHWAAYEFVQQQTQTPVTLAILELSSGTLLTATLDELKATARIYPMKGEYHIFLARDAFQEHPLEKMTLPEQIPPRAARTIEQQQQQRPRLIREVNRE</sequence>
<dbReference type="EMBL" id="BARU01005862">
    <property type="protein sequence ID" value="GAH42384.1"/>
    <property type="molecule type" value="Genomic_DNA"/>
</dbReference>
<proteinExistence type="predicted"/>
<comment type="caution">
    <text evidence="2">The sequence shown here is derived from an EMBL/GenBank/DDBJ whole genome shotgun (WGS) entry which is preliminary data.</text>
</comment>
<reference evidence="2" key="1">
    <citation type="journal article" date="2014" name="Front. Microbiol.">
        <title>High frequency of phylogenetically diverse reductive dehalogenase-homologous genes in deep subseafloor sedimentary metagenomes.</title>
        <authorList>
            <person name="Kawai M."/>
            <person name="Futagami T."/>
            <person name="Toyoda A."/>
            <person name="Takaki Y."/>
            <person name="Nishi S."/>
            <person name="Hori S."/>
            <person name="Arai W."/>
            <person name="Tsubouchi T."/>
            <person name="Morono Y."/>
            <person name="Uchiyama I."/>
            <person name="Ito T."/>
            <person name="Fujiyama A."/>
            <person name="Inagaki F."/>
            <person name="Takami H."/>
        </authorList>
    </citation>
    <scope>NUCLEOTIDE SEQUENCE</scope>
    <source>
        <strain evidence="2">Expedition CK06-06</strain>
    </source>
</reference>
<protein>
    <submittedName>
        <fullName evidence="2">Uncharacterized protein</fullName>
    </submittedName>
</protein>
<gene>
    <name evidence="2" type="ORF">S03H2_11486</name>
</gene>
<dbReference type="AlphaFoldDB" id="X1GL86"/>
<name>X1GL86_9ZZZZ</name>
<feature type="region of interest" description="Disordered" evidence="1">
    <location>
        <begin position="168"/>
        <end position="187"/>
    </location>
</feature>
<organism evidence="2">
    <name type="scientific">marine sediment metagenome</name>
    <dbReference type="NCBI Taxonomy" id="412755"/>
    <lineage>
        <taxon>unclassified sequences</taxon>
        <taxon>metagenomes</taxon>
        <taxon>ecological metagenomes</taxon>
    </lineage>
</organism>